<accession>A0A316E745</accession>
<feature type="transmembrane region" description="Helical" evidence="1">
    <location>
        <begin position="159"/>
        <end position="178"/>
    </location>
</feature>
<dbReference type="InterPro" id="IPR003675">
    <property type="entry name" value="Rce1/LyrA-like_dom"/>
</dbReference>
<dbReference type="Pfam" id="PF02517">
    <property type="entry name" value="Rce1-like"/>
    <property type="match status" value="1"/>
</dbReference>
<feature type="transmembrane region" description="Helical" evidence="1">
    <location>
        <begin position="119"/>
        <end position="138"/>
    </location>
</feature>
<comment type="caution">
    <text evidence="3">The sequence shown here is derived from an EMBL/GenBank/DDBJ whole genome shotgun (WGS) entry which is preliminary data.</text>
</comment>
<dbReference type="PANTHER" id="PTHR39430:SF1">
    <property type="entry name" value="PROTEASE"/>
    <property type="match status" value="1"/>
</dbReference>
<dbReference type="Proteomes" id="UP000245667">
    <property type="component" value="Unassembled WGS sequence"/>
</dbReference>
<reference evidence="3 4" key="1">
    <citation type="submission" date="2018-05" db="EMBL/GenBank/DDBJ databases">
        <title>Genomic Encyclopedia of Archaeal and Bacterial Type Strains, Phase II (KMG-II): from individual species to whole genera.</title>
        <authorList>
            <person name="Goeker M."/>
        </authorList>
    </citation>
    <scope>NUCLEOTIDE SEQUENCE [LARGE SCALE GENOMIC DNA]</scope>
    <source>
        <strain evidence="3 4">DSM 23514</strain>
    </source>
</reference>
<gene>
    <name evidence="3" type="ORF">LX92_00897</name>
</gene>
<keyword evidence="1" id="KW-0472">Membrane</keyword>
<feature type="domain" description="CAAX prenyl protease 2/Lysostaphin resistance protein A-like" evidence="2">
    <location>
        <begin position="118"/>
        <end position="219"/>
    </location>
</feature>
<feature type="transmembrane region" description="Helical" evidence="1">
    <location>
        <begin position="16"/>
        <end position="35"/>
    </location>
</feature>
<evidence type="ECO:0000313" key="4">
    <source>
        <dbReference type="Proteomes" id="UP000245667"/>
    </source>
</evidence>
<protein>
    <recommendedName>
        <fullName evidence="2">CAAX prenyl protease 2/Lysostaphin resistance protein A-like domain-containing protein</fullName>
    </recommendedName>
</protein>
<dbReference type="GO" id="GO:0004175">
    <property type="term" value="F:endopeptidase activity"/>
    <property type="evidence" value="ECO:0007669"/>
    <property type="project" value="UniProtKB-ARBA"/>
</dbReference>
<evidence type="ECO:0000313" key="3">
    <source>
        <dbReference type="EMBL" id="PWK24533.1"/>
    </source>
</evidence>
<evidence type="ECO:0000259" key="2">
    <source>
        <dbReference type="Pfam" id="PF02517"/>
    </source>
</evidence>
<dbReference type="PANTHER" id="PTHR39430">
    <property type="entry name" value="MEMBRANE-ASSOCIATED PROTEASE-RELATED"/>
    <property type="match status" value="1"/>
</dbReference>
<evidence type="ECO:0000256" key="1">
    <source>
        <dbReference type="SAM" id="Phobius"/>
    </source>
</evidence>
<organism evidence="3 4">
    <name type="scientific">Maribacter polysiphoniae</name>
    <dbReference type="NCBI Taxonomy" id="429344"/>
    <lineage>
        <taxon>Bacteria</taxon>
        <taxon>Pseudomonadati</taxon>
        <taxon>Bacteroidota</taxon>
        <taxon>Flavobacteriia</taxon>
        <taxon>Flavobacteriales</taxon>
        <taxon>Flavobacteriaceae</taxon>
        <taxon>Maribacter</taxon>
    </lineage>
</organism>
<dbReference type="AlphaFoldDB" id="A0A316E745"/>
<feature type="transmembrane region" description="Helical" evidence="1">
    <location>
        <begin position="79"/>
        <end position="99"/>
    </location>
</feature>
<keyword evidence="1" id="KW-0812">Transmembrane</keyword>
<dbReference type="EMBL" id="QGGQ01000002">
    <property type="protein sequence ID" value="PWK24533.1"/>
    <property type="molecule type" value="Genomic_DNA"/>
</dbReference>
<dbReference type="OrthoDB" id="324900at2"/>
<dbReference type="GO" id="GO:0080120">
    <property type="term" value="P:CAAX-box protein maturation"/>
    <property type="evidence" value="ECO:0007669"/>
    <property type="project" value="UniProtKB-ARBA"/>
</dbReference>
<proteinExistence type="predicted"/>
<name>A0A316E745_9FLAO</name>
<sequence length="291" mass="32472">MTIGNLFFNENRQIRCLWRILIFVSLLGLTILPLLLLNNVYLQFIGVLLILIFGLRINSKYLDKRNFSEYGLVFNKETFRNVLVGLTIGFCAVVLILIIGKSTGILSVSGVLSVPKGSLLVLFAFKMLLVGILEETFFRGYLFTNLYDGFNSKRLTKKQTLVISLMLSSVLFGLAHFSNNNASFLSMTLLTVNGMVWCIPFIISKNLGLSIGLHTAWNFTQTQLGFTMSGNKSLNALYKIENVGPDLFTGGEYGPEAGVLGLIGFGLMLAMSLLYLKYRYPKQALLNKEQN</sequence>
<feature type="transmembrane region" description="Helical" evidence="1">
    <location>
        <begin position="41"/>
        <end position="58"/>
    </location>
</feature>
<feature type="transmembrane region" description="Helical" evidence="1">
    <location>
        <begin position="257"/>
        <end position="276"/>
    </location>
</feature>
<keyword evidence="1" id="KW-1133">Transmembrane helix</keyword>